<dbReference type="PANTHER" id="PTHR48050:SF13">
    <property type="entry name" value="STEROL 3-BETA-GLUCOSYLTRANSFERASE UGT80A2"/>
    <property type="match status" value="1"/>
</dbReference>
<evidence type="ECO:0000313" key="3">
    <source>
        <dbReference type="EMBL" id="CAF3763539.1"/>
    </source>
</evidence>
<dbReference type="GO" id="GO:0016758">
    <property type="term" value="F:hexosyltransferase activity"/>
    <property type="evidence" value="ECO:0007669"/>
    <property type="project" value="InterPro"/>
</dbReference>
<dbReference type="AlphaFoldDB" id="A0A814G5M8"/>
<accession>A0A814G5M8</accession>
<dbReference type="Gene3D" id="3.40.50.2000">
    <property type="entry name" value="Glycogen Phosphorylase B"/>
    <property type="match status" value="1"/>
</dbReference>
<name>A0A814G5M8_9BILA</name>
<keyword evidence="4" id="KW-1185">Reference proteome</keyword>
<dbReference type="Proteomes" id="UP000681722">
    <property type="component" value="Unassembled WGS sequence"/>
</dbReference>
<organism evidence="2 4">
    <name type="scientific">Didymodactylos carnosus</name>
    <dbReference type="NCBI Taxonomy" id="1234261"/>
    <lineage>
        <taxon>Eukaryota</taxon>
        <taxon>Metazoa</taxon>
        <taxon>Spiralia</taxon>
        <taxon>Gnathifera</taxon>
        <taxon>Rotifera</taxon>
        <taxon>Eurotatoria</taxon>
        <taxon>Bdelloidea</taxon>
        <taxon>Philodinida</taxon>
        <taxon>Philodinidae</taxon>
        <taxon>Didymodactylos</taxon>
    </lineage>
</organism>
<protein>
    <recommendedName>
        <fullName evidence="1">Glycosyltransferase family 28 N-terminal domain-containing protein</fullName>
    </recommendedName>
</protein>
<comment type="caution">
    <text evidence="2">The sequence shown here is derived from an EMBL/GenBank/DDBJ whole genome shotgun (WGS) entry which is preliminary data.</text>
</comment>
<dbReference type="InterPro" id="IPR004276">
    <property type="entry name" value="GlycoTrans_28_N"/>
</dbReference>
<gene>
    <name evidence="2" type="ORF">GPM918_LOCUS13283</name>
    <name evidence="3" type="ORF">SRO942_LOCUS13283</name>
</gene>
<dbReference type="InterPro" id="IPR050426">
    <property type="entry name" value="Glycosyltransferase_28"/>
</dbReference>
<evidence type="ECO:0000313" key="2">
    <source>
        <dbReference type="EMBL" id="CAF0991623.1"/>
    </source>
</evidence>
<evidence type="ECO:0000313" key="4">
    <source>
        <dbReference type="Proteomes" id="UP000663829"/>
    </source>
</evidence>
<reference evidence="2" key="1">
    <citation type="submission" date="2021-02" db="EMBL/GenBank/DDBJ databases">
        <authorList>
            <person name="Nowell W R."/>
        </authorList>
    </citation>
    <scope>NUCLEOTIDE SEQUENCE</scope>
</reference>
<dbReference type="PANTHER" id="PTHR48050">
    <property type="entry name" value="STEROL 3-BETA-GLUCOSYLTRANSFERASE"/>
    <property type="match status" value="1"/>
</dbReference>
<proteinExistence type="predicted"/>
<dbReference type="SUPFAM" id="SSF53756">
    <property type="entry name" value="UDP-Glycosyltransferase/glycogen phosphorylase"/>
    <property type="match status" value="1"/>
</dbReference>
<dbReference type="EMBL" id="CAJOBC010003026">
    <property type="protein sequence ID" value="CAF3763539.1"/>
    <property type="molecule type" value="Genomic_DNA"/>
</dbReference>
<dbReference type="GO" id="GO:0005975">
    <property type="term" value="P:carbohydrate metabolic process"/>
    <property type="evidence" value="ECO:0007669"/>
    <property type="project" value="InterPro"/>
</dbReference>
<dbReference type="OrthoDB" id="5835829at2759"/>
<feature type="domain" description="Glycosyltransferase family 28 N-terminal" evidence="1">
    <location>
        <begin position="134"/>
        <end position="282"/>
    </location>
</feature>
<evidence type="ECO:0000259" key="1">
    <source>
        <dbReference type="Pfam" id="PF03033"/>
    </source>
</evidence>
<dbReference type="Proteomes" id="UP000663829">
    <property type="component" value="Unassembled WGS sequence"/>
</dbReference>
<sequence>MELRLVLITKEIKFNIDNFITIYLSGGKNLSKKIINNSEQINIRFIVTDIDLLSHYLTISKTITSTHKSLDYQPSITDEGRVDLVMDEIDDIWINLSQDYSHALQKKNEIILSGIGLCKEDRLKLNKNVPHLAICIMVVGSRGDVRPFIALGKELLKAKHRVRLVTHEIFREFVKENGLEFFPLAGDPAELMTFMVKNAGLIPSMSSILDGDIKKKRKLMADIMKSTWRACVQPDDETGAAFTAEAIISNAPTFGHTHCAQKLSISLHIIFTMPWTPTEAFPHPPCNVDY</sequence>
<dbReference type="EMBL" id="CAJNOQ010003026">
    <property type="protein sequence ID" value="CAF0991623.1"/>
    <property type="molecule type" value="Genomic_DNA"/>
</dbReference>
<dbReference type="Pfam" id="PF03033">
    <property type="entry name" value="Glyco_transf_28"/>
    <property type="match status" value="1"/>
</dbReference>